<feature type="compositionally biased region" description="Polar residues" evidence="1">
    <location>
        <begin position="108"/>
        <end position="124"/>
    </location>
</feature>
<evidence type="ECO:0000256" key="1">
    <source>
        <dbReference type="SAM" id="MobiDB-lite"/>
    </source>
</evidence>
<protein>
    <submittedName>
        <fullName evidence="2">Uncharacterized protein</fullName>
    </submittedName>
</protein>
<evidence type="ECO:0000313" key="2">
    <source>
        <dbReference type="EMBL" id="MBB5571794.1"/>
    </source>
</evidence>
<name>A0A7W8XM74_9HYPH</name>
<keyword evidence="3" id="KW-1185">Reference proteome</keyword>
<feature type="region of interest" description="Disordered" evidence="1">
    <location>
        <begin position="108"/>
        <end position="138"/>
    </location>
</feature>
<accession>A0A7W8XM74</accession>
<dbReference type="EMBL" id="JACHBI010000001">
    <property type="protein sequence ID" value="MBB5571794.1"/>
    <property type="molecule type" value="Genomic_DNA"/>
</dbReference>
<dbReference type="Proteomes" id="UP000549882">
    <property type="component" value="Unassembled WGS sequence"/>
</dbReference>
<reference evidence="2 3" key="1">
    <citation type="submission" date="2020-08" db="EMBL/GenBank/DDBJ databases">
        <title>Genomic Encyclopedia of Type Strains, Phase IV (KMG-V): Genome sequencing to study the core and pangenomes of soil and plant-associated prokaryotes.</title>
        <authorList>
            <person name="Whitman W."/>
        </authorList>
    </citation>
    <scope>NUCLEOTIDE SEQUENCE [LARGE SCALE GENOMIC DNA]</scope>
    <source>
        <strain evidence="2 3">SEMIA 4064</strain>
    </source>
</reference>
<sequence length="138" mass="15043">MASASPALAPCDAPITKISASADENATPVDHVAFRSFLLIGVSSFWLLMIGHGALPGGGYFKSSPAPAKNWSIRLAYALVAPHDFLREKILVEHVDDWFELRIRPNQRSQDQIETSAGTSSDAIKQSLYPRARHQEAA</sequence>
<dbReference type="AlphaFoldDB" id="A0A7W8XM74"/>
<proteinExistence type="predicted"/>
<organism evidence="2 3">
    <name type="scientific">Rhizobium paranaense</name>
    <dbReference type="NCBI Taxonomy" id="1650438"/>
    <lineage>
        <taxon>Bacteria</taxon>
        <taxon>Pseudomonadati</taxon>
        <taxon>Pseudomonadota</taxon>
        <taxon>Alphaproteobacteria</taxon>
        <taxon>Hyphomicrobiales</taxon>
        <taxon>Rhizobiaceae</taxon>
        <taxon>Rhizobium/Agrobacterium group</taxon>
        <taxon>Rhizobium</taxon>
    </lineage>
</organism>
<evidence type="ECO:0000313" key="3">
    <source>
        <dbReference type="Proteomes" id="UP000549882"/>
    </source>
</evidence>
<gene>
    <name evidence="2" type="ORF">GGD50_000370</name>
</gene>
<comment type="caution">
    <text evidence="2">The sequence shown here is derived from an EMBL/GenBank/DDBJ whole genome shotgun (WGS) entry which is preliminary data.</text>
</comment>